<dbReference type="Proteomes" id="UP000023152">
    <property type="component" value="Unassembled WGS sequence"/>
</dbReference>
<feature type="non-terminal residue" evidence="2">
    <location>
        <position position="1"/>
    </location>
</feature>
<dbReference type="SUPFAM" id="SSF47769">
    <property type="entry name" value="SAM/Pointed domain"/>
    <property type="match status" value="2"/>
</dbReference>
<dbReference type="Gene3D" id="1.10.150.50">
    <property type="entry name" value="Transcription Factor, Ets-1"/>
    <property type="match status" value="2"/>
</dbReference>
<dbReference type="Pfam" id="PF07647">
    <property type="entry name" value="SAM_2"/>
    <property type="match status" value="1"/>
</dbReference>
<proteinExistence type="predicted"/>
<keyword evidence="3" id="KW-1185">Reference proteome</keyword>
<name>X6N5V4_RETFI</name>
<dbReference type="InterPro" id="IPR013761">
    <property type="entry name" value="SAM/pointed_sf"/>
</dbReference>
<sequence>CDYEHIHDVIADGTESNASQEAAKRQWDIYKLWKRYKKKGKKKLDQRKILSRYVKSNATAAEVDLSNQLHKIDLFVHYYKEHINLPQYLPAFIQNFCADLNMLECFDHKSLKDIGVLSTVHQKFIHNQFQKFILEHKEFKHWLKRELQLPQYIEQFENCGVFRFKDLQQLVTTTTDLRRVLQIRNRQHFHIIQRAIQQQFTGLSTIYQYSYLFFILCLAEMSQKKKKKNETIQITGKRNAVQQQSPIQPPMTAPRNTSEQIQQTRKENTMIDAKLQHCTKLNTEITTIMTQKKLVMAIGNIKIQNFKKKTQKIL</sequence>
<feature type="domain" description="SAM" evidence="1">
    <location>
        <begin position="81"/>
        <end position="132"/>
    </location>
</feature>
<comment type="caution">
    <text evidence="2">The sequence shown here is derived from an EMBL/GenBank/DDBJ whole genome shotgun (WGS) entry which is preliminary data.</text>
</comment>
<reference evidence="2 3" key="1">
    <citation type="journal article" date="2013" name="Curr. Biol.">
        <title>The Genome of the Foraminiferan Reticulomyxa filosa.</title>
        <authorList>
            <person name="Glockner G."/>
            <person name="Hulsmann N."/>
            <person name="Schleicher M."/>
            <person name="Noegel A.A."/>
            <person name="Eichinger L."/>
            <person name="Gallinger C."/>
            <person name="Pawlowski J."/>
            <person name="Sierra R."/>
            <person name="Euteneuer U."/>
            <person name="Pillet L."/>
            <person name="Moustafa A."/>
            <person name="Platzer M."/>
            <person name="Groth M."/>
            <person name="Szafranski K."/>
            <person name="Schliwa M."/>
        </authorList>
    </citation>
    <scope>NUCLEOTIDE SEQUENCE [LARGE SCALE GENOMIC DNA]</scope>
</reference>
<evidence type="ECO:0000313" key="2">
    <source>
        <dbReference type="EMBL" id="ETO20697.1"/>
    </source>
</evidence>
<evidence type="ECO:0000313" key="3">
    <source>
        <dbReference type="Proteomes" id="UP000023152"/>
    </source>
</evidence>
<gene>
    <name evidence="2" type="ORF">RFI_16520</name>
</gene>
<dbReference type="EMBL" id="ASPP01012340">
    <property type="protein sequence ID" value="ETO20697.1"/>
    <property type="molecule type" value="Genomic_DNA"/>
</dbReference>
<evidence type="ECO:0000259" key="1">
    <source>
        <dbReference type="Pfam" id="PF07647"/>
    </source>
</evidence>
<accession>X6N5V4</accession>
<dbReference type="CDD" id="cd09487">
    <property type="entry name" value="SAM_superfamily"/>
    <property type="match status" value="1"/>
</dbReference>
<protein>
    <recommendedName>
        <fullName evidence="1">SAM domain-containing protein</fullName>
    </recommendedName>
</protein>
<organism evidence="2 3">
    <name type="scientific">Reticulomyxa filosa</name>
    <dbReference type="NCBI Taxonomy" id="46433"/>
    <lineage>
        <taxon>Eukaryota</taxon>
        <taxon>Sar</taxon>
        <taxon>Rhizaria</taxon>
        <taxon>Retaria</taxon>
        <taxon>Foraminifera</taxon>
        <taxon>Monothalamids</taxon>
        <taxon>Reticulomyxidae</taxon>
        <taxon>Reticulomyxa</taxon>
    </lineage>
</organism>
<dbReference type="AlphaFoldDB" id="X6N5V4"/>
<dbReference type="InterPro" id="IPR001660">
    <property type="entry name" value="SAM"/>
</dbReference>